<dbReference type="Pfam" id="PF23359">
    <property type="entry name" value="Lsr2_DNA-bd"/>
    <property type="match status" value="1"/>
</dbReference>
<evidence type="ECO:0000313" key="6">
    <source>
        <dbReference type="Proteomes" id="UP000095214"/>
    </source>
</evidence>
<dbReference type="InterPro" id="IPR042261">
    <property type="entry name" value="Lsr2-like_dimerization"/>
</dbReference>
<feature type="region of interest" description="Disordered" evidence="2">
    <location>
        <begin position="59"/>
        <end position="79"/>
    </location>
</feature>
<dbReference type="STRING" id="178339.BH719_07875"/>
<feature type="domain" description="Lsr2 dimerization" evidence="3">
    <location>
        <begin position="4"/>
        <end position="59"/>
    </location>
</feature>
<dbReference type="GO" id="GO:0003677">
    <property type="term" value="F:DNA binding"/>
    <property type="evidence" value="ECO:0007669"/>
    <property type="project" value="UniProtKB-KW"/>
</dbReference>
<dbReference type="GO" id="GO:0016746">
    <property type="term" value="F:acyltransferase activity"/>
    <property type="evidence" value="ECO:0007669"/>
    <property type="project" value="InterPro"/>
</dbReference>
<keyword evidence="1" id="KW-0238">DNA-binding</keyword>
<dbReference type="KEGG" id="phon:BH719_07875"/>
<dbReference type="Pfam" id="PF11774">
    <property type="entry name" value="Lsr2"/>
    <property type="match status" value="1"/>
</dbReference>
<gene>
    <name evidence="5" type="ORF">BH719_07875</name>
</gene>
<dbReference type="EMBL" id="CP017298">
    <property type="protein sequence ID" value="AOS47766.1"/>
    <property type="molecule type" value="Genomic_DNA"/>
</dbReference>
<evidence type="ECO:0000313" key="5">
    <source>
        <dbReference type="EMBL" id="AOS47766.1"/>
    </source>
</evidence>
<dbReference type="Gene3D" id="4.10.320.10">
    <property type="entry name" value="E3-binding domain"/>
    <property type="match status" value="1"/>
</dbReference>
<evidence type="ECO:0000256" key="1">
    <source>
        <dbReference type="ARBA" id="ARBA00023125"/>
    </source>
</evidence>
<evidence type="ECO:0000259" key="4">
    <source>
        <dbReference type="Pfam" id="PF23359"/>
    </source>
</evidence>
<dbReference type="Gene3D" id="3.30.60.230">
    <property type="entry name" value="Lsr2, dimerization domain"/>
    <property type="match status" value="1"/>
</dbReference>
<name>A0A1D8B3Q8_9ACTO</name>
<dbReference type="OrthoDB" id="4113332at2"/>
<keyword evidence="6" id="KW-1185">Reference proteome</keyword>
<accession>A0A1D8B3Q8</accession>
<dbReference type="InterPro" id="IPR055370">
    <property type="entry name" value="Lsr2_DNA-bd"/>
</dbReference>
<dbReference type="InterPro" id="IPR036625">
    <property type="entry name" value="E3-bd_dom_sf"/>
</dbReference>
<feature type="domain" description="Lsr2 DNA-binding" evidence="4">
    <location>
        <begin position="86"/>
        <end position="118"/>
    </location>
</feature>
<evidence type="ECO:0000256" key="2">
    <source>
        <dbReference type="SAM" id="MobiDB-lite"/>
    </source>
</evidence>
<dbReference type="Proteomes" id="UP000095214">
    <property type="component" value="Chromosome"/>
</dbReference>
<sequence length="122" mass="13751">MKTTKTITEVFDDFDGTPADQSVRFAFNGATYEIDLTRAHFEEFAEALQPWIKAGRRIGSGAPRSLKKRRKRTQREVEEAASISMANAKMRKWAGENGYSVSPKGRIPQKVVEAYLEANPNE</sequence>
<evidence type="ECO:0000259" key="3">
    <source>
        <dbReference type="Pfam" id="PF11774"/>
    </source>
</evidence>
<dbReference type="RefSeq" id="WP_009744297.1">
    <property type="nucleotide sequence ID" value="NZ_CP017298.1"/>
</dbReference>
<organism evidence="5 6">
    <name type="scientific">Pauljensenia hongkongensis</name>
    <dbReference type="NCBI Taxonomy" id="178339"/>
    <lineage>
        <taxon>Bacteria</taxon>
        <taxon>Bacillati</taxon>
        <taxon>Actinomycetota</taxon>
        <taxon>Actinomycetes</taxon>
        <taxon>Actinomycetales</taxon>
        <taxon>Actinomycetaceae</taxon>
        <taxon>Pauljensenia</taxon>
    </lineage>
</organism>
<dbReference type="InterPro" id="IPR024412">
    <property type="entry name" value="Lsr2_dim_dom"/>
</dbReference>
<protein>
    <submittedName>
        <fullName evidence="5">Nucleoid-associated protein Lsr2</fullName>
    </submittedName>
</protein>
<dbReference type="AlphaFoldDB" id="A0A1D8B3Q8"/>
<proteinExistence type="predicted"/>
<reference evidence="5 6" key="1">
    <citation type="submission" date="2016-09" db="EMBL/GenBank/DDBJ databases">
        <title>Complete genome sequence of Actinomyces hongkongensis HKU8.</title>
        <authorList>
            <person name="Gao Y.-X."/>
            <person name="Zhou Y.-Y."/>
            <person name="Xie Y."/>
            <person name="Wang M."/>
            <person name="Wang S.-J."/>
            <person name="Shen S.-G."/>
        </authorList>
    </citation>
    <scope>NUCLEOTIDE SEQUENCE [LARGE SCALE GENOMIC DNA]</scope>
    <source>
        <strain evidence="5 6">HKU8</strain>
    </source>
</reference>